<gene>
    <name evidence="1" type="ORF">OSTQU699_LOCUS9120</name>
</gene>
<proteinExistence type="predicted"/>
<dbReference type="PANTHER" id="PTHR31043:SF3">
    <property type="entry name" value="NEPHROCYSTIN-4"/>
    <property type="match status" value="1"/>
</dbReference>
<dbReference type="Proteomes" id="UP000708148">
    <property type="component" value="Unassembled WGS sequence"/>
</dbReference>
<accession>A0A8S1J7U2</accession>
<evidence type="ECO:0000313" key="1">
    <source>
        <dbReference type="EMBL" id="CAD7703763.1"/>
    </source>
</evidence>
<protein>
    <submittedName>
        <fullName evidence="1">Uncharacterized protein</fullName>
    </submittedName>
</protein>
<dbReference type="GO" id="GO:0097730">
    <property type="term" value="C:non-motile cilium"/>
    <property type="evidence" value="ECO:0007669"/>
    <property type="project" value="InterPro"/>
</dbReference>
<sequence length="243" mass="25759">MVSSEDTRTRRQGLLTLRALLQVHLCRGLDAVAAPLLPENFLVSHADVIPGILRTSKAGKLTTHTSGTATNLRNPAACKTAGVVIQDLSVVMPSDIRSAFLSSMHDFARDGRANWNGTESRHGELRVDYVIRAGAHNGMRAVGTWARCGASFEEGGSGKAALRARGTMAVGGVPGDACVVIVVEVLMVARKRKLEEAVEAAECVALWGAFPPYSLVDPGGASVVQEGLREVNLDIHQEDALSP</sequence>
<evidence type="ECO:0000313" key="2">
    <source>
        <dbReference type="Proteomes" id="UP000708148"/>
    </source>
</evidence>
<feature type="non-terminal residue" evidence="1">
    <location>
        <position position="1"/>
    </location>
</feature>
<dbReference type="OrthoDB" id="525524at2759"/>
<dbReference type="AlphaFoldDB" id="A0A8S1J7U2"/>
<dbReference type="GO" id="GO:0005856">
    <property type="term" value="C:cytoskeleton"/>
    <property type="evidence" value="ECO:0007669"/>
    <property type="project" value="InterPro"/>
</dbReference>
<organism evidence="1 2">
    <name type="scientific">Ostreobium quekettii</name>
    <dbReference type="NCBI Taxonomy" id="121088"/>
    <lineage>
        <taxon>Eukaryota</taxon>
        <taxon>Viridiplantae</taxon>
        <taxon>Chlorophyta</taxon>
        <taxon>core chlorophytes</taxon>
        <taxon>Ulvophyceae</taxon>
        <taxon>TCBD clade</taxon>
        <taxon>Bryopsidales</taxon>
        <taxon>Ostreobineae</taxon>
        <taxon>Ostreobiaceae</taxon>
        <taxon>Ostreobium</taxon>
    </lineage>
</organism>
<reference evidence="1" key="1">
    <citation type="submission" date="2020-12" db="EMBL/GenBank/DDBJ databases">
        <authorList>
            <person name="Iha C."/>
        </authorList>
    </citation>
    <scope>NUCLEOTIDE SEQUENCE</scope>
</reference>
<dbReference type="EMBL" id="CAJHUC010002400">
    <property type="protein sequence ID" value="CAD7703763.1"/>
    <property type="molecule type" value="Genomic_DNA"/>
</dbReference>
<dbReference type="GO" id="GO:0090090">
    <property type="term" value="P:negative regulation of canonical Wnt signaling pathway"/>
    <property type="evidence" value="ECO:0007669"/>
    <property type="project" value="InterPro"/>
</dbReference>
<dbReference type="InterPro" id="IPR029775">
    <property type="entry name" value="NPHP4"/>
</dbReference>
<name>A0A8S1J7U2_9CHLO</name>
<comment type="caution">
    <text evidence="1">The sequence shown here is derived from an EMBL/GenBank/DDBJ whole genome shotgun (WGS) entry which is preliminary data.</text>
</comment>
<dbReference type="PANTHER" id="PTHR31043">
    <property type="entry name" value="NEPHROCYSTIN-4"/>
    <property type="match status" value="1"/>
</dbReference>
<keyword evidence="2" id="KW-1185">Reference proteome</keyword>